<comment type="caution">
    <text evidence="1">The sequence shown here is derived from an EMBL/GenBank/DDBJ whole genome shotgun (WGS) entry which is preliminary data.</text>
</comment>
<accession>A0A848P507</accession>
<name>A0A848P507_9RALS</name>
<dbReference type="Gene3D" id="3.30.429.10">
    <property type="entry name" value="Macrophage Migration Inhibitory Factor"/>
    <property type="match status" value="1"/>
</dbReference>
<evidence type="ECO:0000313" key="2">
    <source>
        <dbReference type="Proteomes" id="UP000575469"/>
    </source>
</evidence>
<organism evidence="1 2">
    <name type="scientific">Ralstonia insidiosa</name>
    <dbReference type="NCBI Taxonomy" id="190721"/>
    <lineage>
        <taxon>Bacteria</taxon>
        <taxon>Pseudomonadati</taxon>
        <taxon>Pseudomonadota</taxon>
        <taxon>Betaproteobacteria</taxon>
        <taxon>Burkholderiales</taxon>
        <taxon>Burkholderiaceae</taxon>
        <taxon>Ralstonia</taxon>
    </lineage>
</organism>
<evidence type="ECO:0000313" key="1">
    <source>
        <dbReference type="EMBL" id="NMV40639.1"/>
    </source>
</evidence>
<dbReference type="AlphaFoldDB" id="A0A848P507"/>
<dbReference type="Pfam" id="PF14552">
    <property type="entry name" value="Tautomerase_2"/>
    <property type="match status" value="1"/>
</dbReference>
<dbReference type="RefSeq" id="WP_169341237.1">
    <property type="nucleotide sequence ID" value="NZ_JABBZM010000023.1"/>
</dbReference>
<dbReference type="EMBL" id="JABBZM010000023">
    <property type="protein sequence ID" value="NMV40639.1"/>
    <property type="molecule type" value="Genomic_DNA"/>
</dbReference>
<dbReference type="PANTHER" id="PTHR38460">
    <property type="entry name" value="TAUTOMERASE YOLI-RELATED"/>
    <property type="match status" value="1"/>
</dbReference>
<reference evidence="1 2" key="1">
    <citation type="submission" date="2020-04" db="EMBL/GenBank/DDBJ databases">
        <title>Ralstonia insidiosa genome sequencing and assembly.</title>
        <authorList>
            <person name="Martins R.C.R."/>
            <person name="Perdigao-Neto L.V."/>
            <person name="Levin A.S.S."/>
            <person name="Costa S.F."/>
        </authorList>
    </citation>
    <scope>NUCLEOTIDE SEQUENCE [LARGE SCALE GENOMIC DNA]</scope>
    <source>
        <strain evidence="1 2">5047</strain>
    </source>
</reference>
<dbReference type="SUPFAM" id="SSF55331">
    <property type="entry name" value="Tautomerase/MIF"/>
    <property type="match status" value="1"/>
</dbReference>
<dbReference type="Proteomes" id="UP000575469">
    <property type="component" value="Unassembled WGS sequence"/>
</dbReference>
<sequence length="130" mass="14803">MPLVQVSLRRGKPAAYHQAIFDSVYRAMRETFNVPEDDRFMAIAEHDASTFSVSPTYFGIARSDDAILLQLTVSNTRSREQKQALYRRIVELLQESPGLRPEDVFINLVEVLPENWSFGHGIAQYVADKS</sequence>
<proteinExistence type="predicted"/>
<dbReference type="InterPro" id="IPR037479">
    <property type="entry name" value="Tauto_MSAD"/>
</dbReference>
<gene>
    <name evidence="1" type="ORF">HGR00_22255</name>
</gene>
<dbReference type="PANTHER" id="PTHR38460:SF1">
    <property type="entry name" value="TAUTOMERASE YOLI-RELATED"/>
    <property type="match status" value="1"/>
</dbReference>
<protein>
    <submittedName>
        <fullName evidence="1">Tautomerase family protein</fullName>
    </submittedName>
</protein>
<dbReference type="InterPro" id="IPR014347">
    <property type="entry name" value="Tautomerase/MIF_sf"/>
</dbReference>